<dbReference type="OrthoDB" id="2507488at2759"/>
<feature type="compositionally biased region" description="Acidic residues" evidence="1">
    <location>
        <begin position="44"/>
        <end position="53"/>
    </location>
</feature>
<feature type="compositionally biased region" description="Polar residues" evidence="1">
    <location>
        <begin position="200"/>
        <end position="209"/>
    </location>
</feature>
<feature type="compositionally biased region" description="Basic and acidic residues" evidence="1">
    <location>
        <begin position="333"/>
        <end position="342"/>
    </location>
</feature>
<gene>
    <name evidence="2" type="ORF">L486_04979</name>
</gene>
<feature type="compositionally biased region" description="Basic and acidic residues" evidence="1">
    <location>
        <begin position="525"/>
        <end position="547"/>
    </location>
</feature>
<evidence type="ECO:0000256" key="1">
    <source>
        <dbReference type="SAM" id="MobiDB-lite"/>
    </source>
</evidence>
<protein>
    <submittedName>
        <fullName evidence="2">Uncharacterized protein</fullName>
    </submittedName>
</protein>
<sequence length="602" mass="67806">MSGEQPPPAAFRLPTSLPPLPAPTVTYDDLIQGEFKFNVNSRDEQDEYDGADEDRDRSWGPGGSGKKRKVPNMGMGMKRPGTPEDLWNDQSQSQITDGGMNDDDVHHKYIDSTNQSSSSSSAPPLPFIRKKLRLSPARRLIEWKKQLFIKRKSNFISLYIDAQNALAENDRSKNKDTTTSNKNGNLVNTQGSSKSRKTDTQLSTMTGRKSNLPDVSEFEKLLPALEDVNLGSWSPDQHGWKNNQPLQPVKFRTSIKFRKKEWLRSKMKDVKRKGWFPEGSFEFELESKASSTLRAKAREQSALLKLANELRSLIITSNKISSVVTTTTTSTDDNIKDDDKSPQKTRRKIAGNKDMNASAVGTGNTQINPKEESQPMSQSQSKDSNETKTTATGGGGGGGGGKKKPKKKKRSVLANQSNPHHVDNYRPSRTVSPHGDPYEPYSSHLSLFNPPPMVFLATRTRHKPKALQASNELTVNNDINVDYNPDIRPNEDDFICCFCEYDLYYSTESMRKKAIRKRKKEIKRKEMIKNKAKNVAEGKKGSLRNESDYDSQEEYEEDEEEENEDGFAEDSDQDNCHDDGHGRCTCGRRVKKPKPDRDKEDG</sequence>
<reference evidence="3" key="2">
    <citation type="submission" date="2013-12" db="EMBL/GenBank/DDBJ databases">
        <title>Evolution of pathogenesis and genome organization in the Tremellales.</title>
        <authorList>
            <person name="Cuomo C."/>
            <person name="Litvintseva A."/>
            <person name="Heitman J."/>
            <person name="Chen Y."/>
            <person name="Sun S."/>
            <person name="Springer D."/>
            <person name="Dromer F."/>
            <person name="Young S."/>
            <person name="Zeng Q."/>
            <person name="Chapman S."/>
            <person name="Gujja S."/>
            <person name="Saif S."/>
            <person name="Birren B."/>
        </authorList>
    </citation>
    <scope>NUCLEOTIDE SEQUENCE [LARGE SCALE GENOMIC DNA]</scope>
    <source>
        <strain evidence="3">CBS 10435</strain>
    </source>
</reference>
<feature type="compositionally biased region" description="Low complexity" evidence="1">
    <location>
        <begin position="323"/>
        <end position="332"/>
    </location>
</feature>
<feature type="compositionally biased region" description="Polar residues" evidence="1">
    <location>
        <begin position="177"/>
        <end position="193"/>
    </location>
</feature>
<feature type="compositionally biased region" description="Acidic residues" evidence="1">
    <location>
        <begin position="548"/>
        <end position="573"/>
    </location>
</feature>
<name>A0A1B9IPV8_9TREE</name>
<dbReference type="EMBL" id="KI669463">
    <property type="protein sequence ID" value="OCF57521.1"/>
    <property type="molecule type" value="Genomic_DNA"/>
</dbReference>
<reference evidence="2 3" key="1">
    <citation type="submission" date="2013-07" db="EMBL/GenBank/DDBJ databases">
        <title>The Genome Sequence of Kwoniella mangroviensis CBS10435.</title>
        <authorList>
            <consortium name="The Broad Institute Genome Sequencing Platform"/>
            <person name="Cuomo C."/>
            <person name="Litvintseva A."/>
            <person name="Chen Y."/>
            <person name="Heitman J."/>
            <person name="Sun S."/>
            <person name="Springer D."/>
            <person name="Dromer F."/>
            <person name="Young S.K."/>
            <person name="Zeng Q."/>
            <person name="Gargeya S."/>
            <person name="Fitzgerald M."/>
            <person name="Abouelleil A."/>
            <person name="Alvarado L."/>
            <person name="Berlin A.M."/>
            <person name="Chapman S.B."/>
            <person name="Dewar J."/>
            <person name="Goldberg J."/>
            <person name="Griggs A."/>
            <person name="Gujja S."/>
            <person name="Hansen M."/>
            <person name="Howarth C."/>
            <person name="Imamovic A."/>
            <person name="Larimer J."/>
            <person name="McCowan C."/>
            <person name="Murphy C."/>
            <person name="Pearson M."/>
            <person name="Priest M."/>
            <person name="Roberts A."/>
            <person name="Saif S."/>
            <person name="Shea T."/>
            <person name="Sykes S."/>
            <person name="Wortman J."/>
            <person name="Nusbaum C."/>
            <person name="Birren B."/>
        </authorList>
    </citation>
    <scope>NUCLEOTIDE SEQUENCE [LARGE SCALE GENOMIC DNA]</scope>
    <source>
        <strain evidence="2 3">CBS 10435</strain>
    </source>
</reference>
<evidence type="ECO:0000313" key="2">
    <source>
        <dbReference type="EMBL" id="OCF57521.1"/>
    </source>
</evidence>
<feature type="region of interest" description="Disordered" evidence="1">
    <location>
        <begin position="169"/>
        <end position="209"/>
    </location>
</feature>
<evidence type="ECO:0000313" key="3">
    <source>
        <dbReference type="Proteomes" id="UP000092583"/>
    </source>
</evidence>
<dbReference type="AlphaFoldDB" id="A0A1B9IPV8"/>
<feature type="region of interest" description="Disordered" evidence="1">
    <location>
        <begin position="525"/>
        <end position="602"/>
    </location>
</feature>
<organism evidence="2 3">
    <name type="scientific">Kwoniella mangroviensis CBS 10435</name>
    <dbReference type="NCBI Taxonomy" id="1331196"/>
    <lineage>
        <taxon>Eukaryota</taxon>
        <taxon>Fungi</taxon>
        <taxon>Dikarya</taxon>
        <taxon>Basidiomycota</taxon>
        <taxon>Agaricomycotina</taxon>
        <taxon>Tremellomycetes</taxon>
        <taxon>Tremellales</taxon>
        <taxon>Cryptococcaceae</taxon>
        <taxon>Kwoniella</taxon>
    </lineage>
</organism>
<feature type="compositionally biased region" description="Basic and acidic residues" evidence="1">
    <location>
        <begin position="593"/>
        <end position="602"/>
    </location>
</feature>
<feature type="region of interest" description="Disordered" evidence="1">
    <location>
        <begin position="323"/>
        <end position="436"/>
    </location>
</feature>
<keyword evidence="3" id="KW-1185">Reference proteome</keyword>
<proteinExistence type="predicted"/>
<accession>A0A1B9IPV8</accession>
<feature type="region of interest" description="Disordered" evidence="1">
    <location>
        <begin position="1"/>
        <end position="124"/>
    </location>
</feature>
<feature type="compositionally biased region" description="Polar residues" evidence="1">
    <location>
        <begin position="359"/>
        <end position="382"/>
    </location>
</feature>
<dbReference type="Proteomes" id="UP000092583">
    <property type="component" value="Unassembled WGS sequence"/>
</dbReference>
<feature type="compositionally biased region" description="Basic residues" evidence="1">
    <location>
        <begin position="401"/>
        <end position="411"/>
    </location>
</feature>